<sequence>MKRVDSLVNSRKPVSPLLSWSPKQVPEQLVREGDSLKNSRYLGLSYPPSRKIREGSIRFSERRSSLQETKRSEPFLEDPHSRASQE</sequence>
<dbReference type="Proteomes" id="UP000639772">
    <property type="component" value="Unassembled WGS sequence"/>
</dbReference>
<evidence type="ECO:0000313" key="2">
    <source>
        <dbReference type="EMBL" id="KAG0451813.1"/>
    </source>
</evidence>
<proteinExistence type="predicted"/>
<feature type="region of interest" description="Disordered" evidence="1">
    <location>
        <begin position="1"/>
        <end position="25"/>
    </location>
</feature>
<reference evidence="4 5" key="1">
    <citation type="journal article" date="2020" name="Nat. Food">
        <title>A phased Vanilla planifolia genome enables genetic improvement of flavour and production.</title>
        <authorList>
            <person name="Hasing T."/>
            <person name="Tang H."/>
            <person name="Brym M."/>
            <person name="Khazi F."/>
            <person name="Huang T."/>
            <person name="Chambers A.H."/>
        </authorList>
    </citation>
    <scope>NUCLEOTIDE SEQUENCE [LARGE SCALE GENOMIC DNA]</scope>
    <source>
        <tissue evidence="3">Leaf</tissue>
    </source>
</reference>
<comment type="caution">
    <text evidence="3">The sequence shown here is derived from an EMBL/GenBank/DDBJ whole genome shotgun (WGS) entry which is preliminary data.</text>
</comment>
<organism evidence="3 5">
    <name type="scientific">Vanilla planifolia</name>
    <name type="common">Vanilla</name>
    <dbReference type="NCBI Taxonomy" id="51239"/>
    <lineage>
        <taxon>Eukaryota</taxon>
        <taxon>Viridiplantae</taxon>
        <taxon>Streptophyta</taxon>
        <taxon>Embryophyta</taxon>
        <taxon>Tracheophyta</taxon>
        <taxon>Spermatophyta</taxon>
        <taxon>Magnoliopsida</taxon>
        <taxon>Liliopsida</taxon>
        <taxon>Asparagales</taxon>
        <taxon>Orchidaceae</taxon>
        <taxon>Vanilloideae</taxon>
        <taxon>Vanilleae</taxon>
        <taxon>Vanilla</taxon>
    </lineage>
</organism>
<dbReference type="EMBL" id="JADCNL010000043">
    <property type="protein sequence ID" value="KAG0451813.1"/>
    <property type="molecule type" value="Genomic_DNA"/>
</dbReference>
<evidence type="ECO:0000313" key="4">
    <source>
        <dbReference type="Proteomes" id="UP000636800"/>
    </source>
</evidence>
<gene>
    <name evidence="3" type="ORF">HPP92_025985</name>
    <name evidence="2" type="ORF">HPP92_026266</name>
</gene>
<feature type="region of interest" description="Disordered" evidence="1">
    <location>
        <begin position="54"/>
        <end position="86"/>
    </location>
</feature>
<evidence type="ECO:0000256" key="1">
    <source>
        <dbReference type="SAM" id="MobiDB-lite"/>
    </source>
</evidence>
<dbReference type="EMBL" id="JADCNM010000043">
    <property type="protein sequence ID" value="KAG0451894.1"/>
    <property type="molecule type" value="Genomic_DNA"/>
</dbReference>
<name>A0A835PF26_VANPL</name>
<dbReference type="AlphaFoldDB" id="A0A835PF26"/>
<accession>A0A835PF26</accession>
<evidence type="ECO:0000313" key="3">
    <source>
        <dbReference type="EMBL" id="KAG0451894.1"/>
    </source>
</evidence>
<keyword evidence="4" id="KW-1185">Reference proteome</keyword>
<protein>
    <submittedName>
        <fullName evidence="3">Uncharacterized protein</fullName>
    </submittedName>
</protein>
<dbReference type="Proteomes" id="UP000636800">
    <property type="component" value="Unassembled WGS sequence"/>
</dbReference>
<evidence type="ECO:0000313" key="5">
    <source>
        <dbReference type="Proteomes" id="UP000639772"/>
    </source>
</evidence>